<keyword evidence="2" id="KW-0812">Transmembrane</keyword>
<dbReference type="Pfam" id="PF01554">
    <property type="entry name" value="MatE"/>
    <property type="match status" value="1"/>
</dbReference>
<organism evidence="3">
    <name type="scientific">uncultured Truepera sp</name>
    <dbReference type="NCBI Taxonomy" id="543023"/>
    <lineage>
        <taxon>Bacteria</taxon>
        <taxon>Thermotogati</taxon>
        <taxon>Deinococcota</taxon>
        <taxon>Deinococci</taxon>
        <taxon>Trueperales</taxon>
        <taxon>Trueperaceae</taxon>
        <taxon>Truepera</taxon>
        <taxon>environmental samples</taxon>
    </lineage>
</organism>
<feature type="transmembrane region" description="Helical" evidence="2">
    <location>
        <begin position="36"/>
        <end position="57"/>
    </location>
</feature>
<dbReference type="InterPro" id="IPR002528">
    <property type="entry name" value="MATE_fam"/>
</dbReference>
<keyword evidence="1" id="KW-0813">Transport</keyword>
<gene>
    <name evidence="3" type="ORF">AVDCRST_MAG86-1396</name>
</gene>
<name>A0A6J4V637_9DEIN</name>
<dbReference type="GO" id="GO:0015297">
    <property type="term" value="F:antiporter activity"/>
    <property type="evidence" value="ECO:0007669"/>
    <property type="project" value="InterPro"/>
</dbReference>
<feature type="transmembrane region" description="Helical" evidence="2">
    <location>
        <begin position="148"/>
        <end position="166"/>
    </location>
</feature>
<evidence type="ECO:0000313" key="3">
    <source>
        <dbReference type="EMBL" id="CAA9569182.1"/>
    </source>
</evidence>
<feature type="non-terminal residue" evidence="3">
    <location>
        <position position="1"/>
    </location>
</feature>
<keyword evidence="2" id="KW-1133">Transmembrane helix</keyword>
<evidence type="ECO:0008006" key="4">
    <source>
        <dbReference type="Google" id="ProtNLM"/>
    </source>
</evidence>
<reference evidence="3" key="1">
    <citation type="submission" date="2020-02" db="EMBL/GenBank/DDBJ databases">
        <authorList>
            <person name="Meier V. D."/>
        </authorList>
    </citation>
    <scope>NUCLEOTIDE SEQUENCE</scope>
    <source>
        <strain evidence="3">AVDCRST_MAG86</strain>
    </source>
</reference>
<dbReference type="PANTHER" id="PTHR43298:SF2">
    <property type="entry name" value="FMN_FAD EXPORTER YEEO-RELATED"/>
    <property type="match status" value="1"/>
</dbReference>
<dbReference type="PANTHER" id="PTHR43298">
    <property type="entry name" value="MULTIDRUG RESISTANCE PROTEIN NORM-RELATED"/>
    <property type="match status" value="1"/>
</dbReference>
<dbReference type="GO" id="GO:0042910">
    <property type="term" value="F:xenobiotic transmembrane transporter activity"/>
    <property type="evidence" value="ECO:0007669"/>
    <property type="project" value="InterPro"/>
</dbReference>
<feature type="transmembrane region" description="Helical" evidence="2">
    <location>
        <begin position="12"/>
        <end position="30"/>
    </location>
</feature>
<accession>A0A6J4V637</accession>
<evidence type="ECO:0000256" key="2">
    <source>
        <dbReference type="SAM" id="Phobius"/>
    </source>
</evidence>
<feature type="transmembrane region" description="Helical" evidence="2">
    <location>
        <begin position="78"/>
        <end position="97"/>
    </location>
</feature>
<feature type="transmembrane region" description="Helical" evidence="2">
    <location>
        <begin position="172"/>
        <end position="193"/>
    </location>
</feature>
<sequence>NDFAQHHKRPYTTALMTGLKGLIGLLGAAALAANQIVFSVLGVLWIVPIGMSAAVGIRVAQASGGGERSRARHIGLTGMGLASLWSVLFTVLLLVWGERVAGRFVADPEVVGIAATLFVVWGLSQIFDGVQSVGVGVLRGLFDNRYPTVVSLFAYWLVSLPLGYAFGFPFGWGAPGVWAGYGVGLAVASALLVRRLWRVTRVEEVPVLEPPTESAVVEVEARAA</sequence>
<dbReference type="InterPro" id="IPR050222">
    <property type="entry name" value="MATE_MdtK"/>
</dbReference>
<keyword evidence="2" id="KW-0472">Membrane</keyword>
<proteinExistence type="predicted"/>
<dbReference type="EMBL" id="CADCWP010000104">
    <property type="protein sequence ID" value="CAA9569182.1"/>
    <property type="molecule type" value="Genomic_DNA"/>
</dbReference>
<dbReference type="AlphaFoldDB" id="A0A6J4V637"/>
<protein>
    <recommendedName>
        <fullName evidence="4">Multi antimicrobial extrusion protein (Na(+)/drug antiporter), MATE family of MDR efflux pumps</fullName>
    </recommendedName>
</protein>
<evidence type="ECO:0000256" key="1">
    <source>
        <dbReference type="ARBA" id="ARBA00022448"/>
    </source>
</evidence>
<dbReference type="GO" id="GO:0005886">
    <property type="term" value="C:plasma membrane"/>
    <property type="evidence" value="ECO:0007669"/>
    <property type="project" value="TreeGrafter"/>
</dbReference>